<feature type="domain" description="PHD-type" evidence="19">
    <location>
        <begin position="154"/>
        <end position="205"/>
    </location>
</feature>
<feature type="compositionally biased region" description="Acidic residues" evidence="18">
    <location>
        <begin position="1170"/>
        <end position="1179"/>
    </location>
</feature>
<evidence type="ECO:0000256" key="3">
    <source>
        <dbReference type="ARBA" id="ARBA00022679"/>
    </source>
</evidence>
<dbReference type="OrthoDB" id="308383at2759"/>
<keyword evidence="24" id="KW-1185">Reference proteome</keyword>
<feature type="region of interest" description="Disordered" evidence="18">
    <location>
        <begin position="801"/>
        <end position="865"/>
    </location>
</feature>
<evidence type="ECO:0000256" key="15">
    <source>
        <dbReference type="ARBA" id="ARBA00023620"/>
    </source>
</evidence>
<feature type="compositionally biased region" description="Acidic residues" evidence="18">
    <location>
        <begin position="60"/>
        <end position="75"/>
    </location>
</feature>
<keyword evidence="8" id="KW-0862">Zinc</keyword>
<feature type="compositionally biased region" description="Pro residues" evidence="18">
    <location>
        <begin position="812"/>
        <end position="823"/>
    </location>
</feature>
<dbReference type="GO" id="GO:0003677">
    <property type="term" value="F:DNA binding"/>
    <property type="evidence" value="ECO:0007669"/>
    <property type="project" value="UniProtKB-KW"/>
</dbReference>
<feature type="region of interest" description="Disordered" evidence="18">
    <location>
        <begin position="1804"/>
        <end position="1939"/>
    </location>
</feature>
<dbReference type="CDD" id="cd15664">
    <property type="entry name" value="ePHD_KMT2A_like"/>
    <property type="match status" value="1"/>
</dbReference>
<feature type="domain" description="PHD-type" evidence="22">
    <location>
        <begin position="568"/>
        <end position="675"/>
    </location>
</feature>
<dbReference type="Gene3D" id="3.30.40.10">
    <property type="entry name" value="Zinc/RING finger domain, C3HC4 (zinc finger)"/>
    <property type="match status" value="3"/>
</dbReference>
<comment type="subcellular location">
    <subcellularLocation>
        <location evidence="1">Nucleus</location>
    </subcellularLocation>
</comment>
<dbReference type="CDD" id="cd15593">
    <property type="entry name" value="PHD3_KMT2B"/>
    <property type="match status" value="1"/>
</dbReference>
<dbReference type="SUPFAM" id="SSF82199">
    <property type="entry name" value="SET domain"/>
    <property type="match status" value="1"/>
</dbReference>
<feature type="region of interest" description="Disordered" evidence="18">
    <location>
        <begin position="1701"/>
        <end position="1720"/>
    </location>
</feature>
<dbReference type="GO" id="GO:0140945">
    <property type="term" value="F:histone H3K4 monomethyltransferase activity"/>
    <property type="evidence" value="ECO:0007669"/>
    <property type="project" value="UniProtKB-EC"/>
</dbReference>
<dbReference type="PROSITE" id="PS51543">
    <property type="entry name" value="FYRC"/>
    <property type="match status" value="1"/>
</dbReference>
<dbReference type="Gene3D" id="2.170.270.10">
    <property type="entry name" value="SET domain"/>
    <property type="match status" value="1"/>
</dbReference>
<dbReference type="Proteomes" id="UP001152803">
    <property type="component" value="Unassembled WGS sequence"/>
</dbReference>
<sequence>MVVQQSPLTQAQDTVDSRDAHARAAPGPQPKDPVAGNDPSPQDRPHPERAQGGGETELPAGEEDVLQEEKDQEEEGVSKGARIDPSFLLRSQSPQEQTPPSVLAALANGFTQRERESLEPSHKIRVDFKEECSLQNVWLMGGLSILTSTPIIPQQVCLLCASKGQHQMLYCQVCCEPFHWFCLGSGERPLEENKENWCCRRCKFCYVCGRKNKLSKSLLECGRCQNSYHIACLGPNYPKPSKCKTSWMCMSCIRCKSCERTPGKSFDTEWDHERSLCPDCSRLHDQGNFCPICFKCYEDNDYESQMVQCSQCNHWVHAKCEGLSDDLYEILSNLPESVVYSCTPCSRTQPSSWREVLQEELRIGVEKVLSALLTSSFTQHLAQCRECAEHGEPEVRVDKQPACDLHAINEKLDNGLYTTLKSFHEDVIHVIEKHQEEESENSLPEDRRPSALAKSYYFKVLEEVFSWFSSQDLKAWHSCPREFPPGMLPNAVLPPSSEHLYAQWREREDPCVSEPGDPQQVSPTEGLSPIIPASHKTIRNTGSSHKFQEKRGRQVAADPESSWTKQDERQCSLCQKYGDAKPNDAGRLLYLGQNEWAHLNCSLWSAEVYEDNGSLMHVHSAVARGRFMRCERCNQTGATVGCCLTSCQSNYHFMCARARNCVFQDDKKVFCQAHRDLISEKVVTGNGFEVLRRIFVDFEGISLRRKFLTGLEPESINMLIGSLLINSLGVLTELSPSQGKLFPVGYQCSRWYWSTVDPRRRCRYTCKVKELRPSVQEKPIEEPLDQGDNRTIVHSPSAHTEMELPEPEMALPNPPALETPPSTPSRTSKQDTGAVPKVPSYSQARRPAGGICRPLPSPGNASSKSHPILTIADLEEARRPRRHGPISHGCSTRTRVTSPLSGVLSEPISLRSVEPLHSKSHPVLSPLSPLSATENLQPSPPARRVGRSAPSARGTVIAPHTTSRLLPVSSPSLSLPGGQCSQTLCNFPMPRLPFEVSKADSAQVPQDILTTMQPEDVLEVDGTGLPQLCDDSGQGNSSHMISDQEFPFTPFDVESDAAVASMLNTKLEFTDTLLNVSSCGAQIVVGGEEVEVNPDELGDDADDSDKAAAVVKSLSLPMTSAKEEWANVSSDEDMDNYFDFSRTVVTAEAPKDPEQVLVPPSSESIPQLDGIDDGTESDASEATNDGTRNLKSTGQAQNPTQLPEVPPQEDNQGNGLNHPSTPSPSPACTKGQLEASSYSEESLTSTKANTLSALEAQKMNPLESLEVDSTQQDDALPLLETFQVSMEAISPIESNIMGVDAETHQVIEVISSLENGSVEEAAAQEEPTIIFEVQTVPGEGESSTTEATFTEGSVEGELSLLQGSNSETVSGTFLVCESSDLPTSSAAYADLVTGSDEVPMHSEPTEVHREMFLDPDSGHFVADDGTILYLTERTEDDDSPAVSPVNKNQEVATDRPIISSIPVPSPTPVDYLRISPAVQLPVPPANPTPITCVQATMAPQASIRSIRTRVMPSTGGRQPTRPVSTTAVRILPSSPAIATRSFQMRSTPSSAPIIINRINSAAIQREAPRTISINISSPKPVLTPQQQVISQTLPGHTILTVREMSSSSMEHAPPQVLLVNSQGQIFVKNPESNTFQLPTSNCPSYSSISRIAGLLQGGSLSITPSTTGNMPQVQRVVTSPQMVINPAAPTHVITYRNKGVVSARSPGGTAAEEKKPRRRGAVANIRSKSDLRPDSSVWSIVSGSAEAIINQAMSSQQNTLQTSVLSPSQFRVHPVLNKVQTMGPVVLPSGLCLGTEPTATLSRSQVRVKRVSSTPGRSSTKKSKVDFADPESPGGLEEPQKASSMAASRLGGVRIKMPSAKEELDKLKEDYNNDSENTRSGQWNRLSTVSRGNAKPSAWGCSHSSSLTDSDFSSTSLSSDDESPPPELEETPPNRDQPHLRFEITSEDGFSVEADSIEVAWRAVVDGVQEARSGYRLKQLSFASMSGARMLGFLHDAVVFLVEQLRGASRCQSHCFRFHHQEKKEEELPINPSGCARAEVHLRKSTFDMFNFLASQHRQLPDIGAYDEEEDEVPLKSTRRATSLELPMAMRFRHLEKTSKEAVGVYRSAIHGRGLFCKRNIDAGEMVIEYAGMVIRAVLTDKREKYYDSKGIGCYMFRIDDFDVVDATMYGNAARFINHSCEPNCYSRVINVEGQKHIVIFALRKIYRGEELTYDYKFPIEDDRSKLLCNCGARRCRRFLN</sequence>
<keyword evidence="11" id="KW-0103">Bromodomain</keyword>
<dbReference type="PROSITE" id="PS51805">
    <property type="entry name" value="EPHD"/>
    <property type="match status" value="1"/>
</dbReference>
<feature type="domain" description="Post-SET" evidence="21">
    <location>
        <begin position="2225"/>
        <end position="2241"/>
    </location>
</feature>
<dbReference type="Pfam" id="PF00628">
    <property type="entry name" value="PHD"/>
    <property type="match status" value="2"/>
</dbReference>
<feature type="compositionally biased region" description="Low complexity" evidence="18">
    <location>
        <begin position="1904"/>
        <end position="1918"/>
    </location>
</feature>
<dbReference type="InterPro" id="IPR001965">
    <property type="entry name" value="Znf_PHD"/>
</dbReference>
<feature type="compositionally biased region" description="Polar residues" evidence="18">
    <location>
        <begin position="1180"/>
        <end position="1201"/>
    </location>
</feature>
<dbReference type="InterPro" id="IPR046341">
    <property type="entry name" value="SET_dom_sf"/>
</dbReference>
<feature type="region of interest" description="Disordered" evidence="18">
    <location>
        <begin position="509"/>
        <end position="561"/>
    </location>
</feature>
<feature type="region of interest" description="Disordered" evidence="18">
    <location>
        <begin position="917"/>
        <end position="952"/>
    </location>
</feature>
<feature type="compositionally biased region" description="Polar residues" evidence="18">
    <location>
        <begin position="1874"/>
        <end position="1891"/>
    </location>
</feature>
<dbReference type="SMART" id="SM00542">
    <property type="entry name" value="FYRC"/>
    <property type="match status" value="1"/>
</dbReference>
<comment type="catalytic activity">
    <reaction evidence="16">
        <text>L-lysyl(4)-[histone H3] + S-adenosyl-L-methionine = N(6)-methyl-L-lysyl(4)-[histone H3] + S-adenosyl-L-homocysteine + H(+)</text>
        <dbReference type="Rhea" id="RHEA:60264"/>
        <dbReference type="Rhea" id="RHEA-COMP:15543"/>
        <dbReference type="Rhea" id="RHEA-COMP:15547"/>
        <dbReference type="ChEBI" id="CHEBI:15378"/>
        <dbReference type="ChEBI" id="CHEBI:29969"/>
        <dbReference type="ChEBI" id="CHEBI:57856"/>
        <dbReference type="ChEBI" id="CHEBI:59789"/>
        <dbReference type="ChEBI" id="CHEBI:61929"/>
        <dbReference type="EC" id="2.1.1.364"/>
    </reaction>
    <physiologicalReaction direction="left-to-right" evidence="16">
        <dbReference type="Rhea" id="RHEA:60265"/>
    </physiologicalReaction>
</comment>
<feature type="domain" description="SET" evidence="20">
    <location>
        <begin position="2101"/>
        <end position="2217"/>
    </location>
</feature>
<dbReference type="EMBL" id="JAFJMO010000009">
    <property type="protein sequence ID" value="KAJ8268353.1"/>
    <property type="molecule type" value="Genomic_DNA"/>
</dbReference>
<evidence type="ECO:0000259" key="19">
    <source>
        <dbReference type="PROSITE" id="PS50016"/>
    </source>
</evidence>
<dbReference type="PROSITE" id="PS50280">
    <property type="entry name" value="SET"/>
    <property type="match status" value="1"/>
</dbReference>
<feature type="compositionally biased region" description="Low complexity" evidence="18">
    <location>
        <begin position="921"/>
        <end position="931"/>
    </location>
</feature>
<dbReference type="InterPro" id="IPR019787">
    <property type="entry name" value="Znf_PHD-finger"/>
</dbReference>
<dbReference type="SMART" id="SM00317">
    <property type="entry name" value="SET"/>
    <property type="match status" value="1"/>
</dbReference>
<feature type="compositionally biased region" description="Acidic residues" evidence="18">
    <location>
        <begin position="1919"/>
        <end position="1930"/>
    </location>
</feature>
<keyword evidence="5" id="KW-0479">Metal-binding</keyword>
<evidence type="ECO:0000259" key="21">
    <source>
        <dbReference type="PROSITE" id="PS50868"/>
    </source>
</evidence>
<dbReference type="PROSITE" id="PS51542">
    <property type="entry name" value="FYRN"/>
    <property type="match status" value="1"/>
</dbReference>
<protein>
    <recommendedName>
        <fullName evidence="15">[histone H3]-lysine(4) N-methyltransferase</fullName>
        <ecNumber evidence="15">2.1.1.364</ecNumber>
    </recommendedName>
</protein>
<dbReference type="PROSITE" id="PS50868">
    <property type="entry name" value="POST_SET"/>
    <property type="match status" value="1"/>
</dbReference>
<dbReference type="GO" id="GO:0045893">
    <property type="term" value="P:positive regulation of DNA-templated transcription"/>
    <property type="evidence" value="ECO:0007669"/>
    <property type="project" value="TreeGrafter"/>
</dbReference>
<evidence type="ECO:0000256" key="4">
    <source>
        <dbReference type="ARBA" id="ARBA00022691"/>
    </source>
</evidence>
<evidence type="ECO:0000256" key="8">
    <source>
        <dbReference type="ARBA" id="ARBA00022833"/>
    </source>
</evidence>
<dbReference type="GO" id="GO:0032259">
    <property type="term" value="P:methylation"/>
    <property type="evidence" value="ECO:0007669"/>
    <property type="project" value="UniProtKB-KW"/>
</dbReference>
<keyword evidence="14" id="KW-0539">Nucleus</keyword>
<dbReference type="FunFam" id="3.30.40.10:FF:000071">
    <property type="entry name" value="Histone-lysine N-methyltransferase"/>
    <property type="match status" value="1"/>
</dbReference>
<dbReference type="FunFam" id="2.170.270.10:FF:000004">
    <property type="entry name" value="Histone-lysine N-methyltransferase"/>
    <property type="match status" value="1"/>
</dbReference>
<dbReference type="FunFam" id="3.30.40.10:FF:000394">
    <property type="entry name" value="Histone-lysine N-methyltransferase"/>
    <property type="match status" value="1"/>
</dbReference>
<evidence type="ECO:0000256" key="10">
    <source>
        <dbReference type="ARBA" id="ARBA00023015"/>
    </source>
</evidence>
<reference evidence="23" key="1">
    <citation type="journal article" date="2023" name="Science">
        <title>Genome structures resolve the early diversification of teleost fishes.</title>
        <authorList>
            <person name="Parey E."/>
            <person name="Louis A."/>
            <person name="Montfort J."/>
            <person name="Bouchez O."/>
            <person name="Roques C."/>
            <person name="Iampietro C."/>
            <person name="Lluch J."/>
            <person name="Castinel A."/>
            <person name="Donnadieu C."/>
            <person name="Desvignes T."/>
            <person name="Floi Bucao C."/>
            <person name="Jouanno E."/>
            <person name="Wen M."/>
            <person name="Mejri S."/>
            <person name="Dirks R."/>
            <person name="Jansen H."/>
            <person name="Henkel C."/>
            <person name="Chen W.J."/>
            <person name="Zahm M."/>
            <person name="Cabau C."/>
            <person name="Klopp C."/>
            <person name="Thompson A.W."/>
            <person name="Robinson-Rechavi M."/>
            <person name="Braasch I."/>
            <person name="Lecointre G."/>
            <person name="Bobe J."/>
            <person name="Postlethwait J.H."/>
            <person name="Berthelot C."/>
            <person name="Roest Crollius H."/>
            <person name="Guiguen Y."/>
        </authorList>
    </citation>
    <scope>NUCLEOTIDE SEQUENCE</scope>
    <source>
        <strain evidence="23">Concon-B</strain>
    </source>
</reference>
<organism evidence="23 24">
    <name type="scientific">Conger conger</name>
    <name type="common">Conger eel</name>
    <name type="synonym">Muraena conger</name>
    <dbReference type="NCBI Taxonomy" id="82655"/>
    <lineage>
        <taxon>Eukaryota</taxon>
        <taxon>Metazoa</taxon>
        <taxon>Chordata</taxon>
        <taxon>Craniata</taxon>
        <taxon>Vertebrata</taxon>
        <taxon>Euteleostomi</taxon>
        <taxon>Actinopterygii</taxon>
        <taxon>Neopterygii</taxon>
        <taxon>Teleostei</taxon>
        <taxon>Anguilliformes</taxon>
        <taxon>Congridae</taxon>
        <taxon>Conger</taxon>
    </lineage>
</organism>
<keyword evidence="2" id="KW-0489">Methyltransferase</keyword>
<evidence type="ECO:0000256" key="12">
    <source>
        <dbReference type="ARBA" id="ARBA00023125"/>
    </source>
</evidence>
<keyword evidence="13" id="KW-0804">Transcription</keyword>
<dbReference type="PANTHER" id="PTHR45838:SF3">
    <property type="entry name" value="HISTONE-LYSINE N-METHYLTRANSFERASE 2B"/>
    <property type="match status" value="1"/>
</dbReference>
<dbReference type="SUPFAM" id="SSF57903">
    <property type="entry name" value="FYVE/PHD zinc finger"/>
    <property type="match status" value="3"/>
</dbReference>
<dbReference type="InterPro" id="IPR013083">
    <property type="entry name" value="Znf_RING/FYVE/PHD"/>
</dbReference>
<dbReference type="PROSITE" id="PS50016">
    <property type="entry name" value="ZF_PHD_2"/>
    <property type="match status" value="3"/>
</dbReference>
<comment type="caution">
    <text evidence="23">The sequence shown here is derived from an EMBL/GenBank/DDBJ whole genome shotgun (WGS) entry which is preliminary data.</text>
</comment>
<dbReference type="Gene3D" id="1.20.920.10">
    <property type="entry name" value="Bromodomain-like"/>
    <property type="match status" value="1"/>
</dbReference>
<evidence type="ECO:0000256" key="2">
    <source>
        <dbReference type="ARBA" id="ARBA00022603"/>
    </source>
</evidence>
<dbReference type="PANTHER" id="PTHR45838">
    <property type="entry name" value="HISTONE-LYSINE-N-METHYLTRANSFERASE 2 KMT2 FAMILY MEMBER"/>
    <property type="match status" value="1"/>
</dbReference>
<dbReference type="SMART" id="SM00541">
    <property type="entry name" value="FYRN"/>
    <property type="match status" value="1"/>
</dbReference>
<evidence type="ECO:0000256" key="9">
    <source>
        <dbReference type="ARBA" id="ARBA00022853"/>
    </source>
</evidence>
<dbReference type="InterPro" id="IPR003888">
    <property type="entry name" value="FYrich_N"/>
</dbReference>
<evidence type="ECO:0000313" key="24">
    <source>
        <dbReference type="Proteomes" id="UP001152803"/>
    </source>
</evidence>
<dbReference type="InterPro" id="IPR011011">
    <property type="entry name" value="Znf_FYVE_PHD"/>
</dbReference>
<dbReference type="InterPro" id="IPR034732">
    <property type="entry name" value="EPHD"/>
</dbReference>
<dbReference type="SMART" id="SM00249">
    <property type="entry name" value="PHD"/>
    <property type="match status" value="4"/>
</dbReference>
<dbReference type="EC" id="2.1.1.364" evidence="15"/>
<dbReference type="Pfam" id="PF05964">
    <property type="entry name" value="FYRN"/>
    <property type="match status" value="1"/>
</dbReference>
<feature type="compositionally biased region" description="Basic and acidic residues" evidence="18">
    <location>
        <begin position="1859"/>
        <end position="1871"/>
    </location>
</feature>
<evidence type="ECO:0000256" key="13">
    <source>
        <dbReference type="ARBA" id="ARBA00023163"/>
    </source>
</evidence>
<evidence type="ECO:0000256" key="17">
    <source>
        <dbReference type="PROSITE-ProRule" id="PRU00146"/>
    </source>
</evidence>
<evidence type="ECO:0000259" key="20">
    <source>
        <dbReference type="PROSITE" id="PS50280"/>
    </source>
</evidence>
<evidence type="ECO:0000259" key="22">
    <source>
        <dbReference type="PROSITE" id="PS51805"/>
    </source>
</evidence>
<dbReference type="Pfam" id="PF05965">
    <property type="entry name" value="FYRC"/>
    <property type="match status" value="1"/>
</dbReference>
<evidence type="ECO:0000313" key="23">
    <source>
        <dbReference type="EMBL" id="KAJ8268353.1"/>
    </source>
</evidence>
<feature type="compositionally biased region" description="Polar residues" evidence="18">
    <location>
        <begin position="1"/>
        <end position="14"/>
    </location>
</feature>
<dbReference type="InterPro" id="IPR036427">
    <property type="entry name" value="Bromodomain-like_sf"/>
</dbReference>
<keyword evidence="9" id="KW-0156">Chromatin regulator</keyword>
<dbReference type="InterPro" id="IPR003616">
    <property type="entry name" value="Post-SET_dom"/>
</dbReference>
<evidence type="ECO:0000256" key="6">
    <source>
        <dbReference type="ARBA" id="ARBA00022737"/>
    </source>
</evidence>
<feature type="domain" description="PHD-type" evidence="19">
    <location>
        <begin position="202"/>
        <end position="255"/>
    </location>
</feature>
<keyword evidence="7 17" id="KW-0863">Zinc-finger</keyword>
<keyword evidence="4" id="KW-0949">S-adenosyl-L-methionine</keyword>
<dbReference type="CDD" id="cd19170">
    <property type="entry name" value="SET_KMT2A_2B"/>
    <property type="match status" value="1"/>
</dbReference>
<dbReference type="InterPro" id="IPR001214">
    <property type="entry name" value="SET_dom"/>
</dbReference>
<feature type="compositionally biased region" description="Polar residues" evidence="18">
    <location>
        <begin position="1209"/>
        <end position="1220"/>
    </location>
</feature>
<keyword evidence="3" id="KW-0808">Transferase</keyword>
<evidence type="ECO:0000256" key="7">
    <source>
        <dbReference type="ARBA" id="ARBA00022771"/>
    </source>
</evidence>
<keyword evidence="10" id="KW-0805">Transcription regulation</keyword>
<evidence type="ECO:0000256" key="16">
    <source>
        <dbReference type="ARBA" id="ARBA00049353"/>
    </source>
</evidence>
<feature type="compositionally biased region" description="Polar residues" evidence="18">
    <location>
        <begin position="1234"/>
        <end position="1243"/>
    </location>
</feature>
<feature type="region of interest" description="Disordered" evidence="18">
    <location>
        <begin position="1"/>
        <end position="84"/>
    </location>
</feature>
<feature type="region of interest" description="Disordered" evidence="18">
    <location>
        <begin position="1149"/>
        <end position="1243"/>
    </location>
</feature>
<evidence type="ECO:0000256" key="14">
    <source>
        <dbReference type="ARBA" id="ARBA00023242"/>
    </source>
</evidence>
<keyword evidence="6" id="KW-0677">Repeat</keyword>
<evidence type="ECO:0000256" key="18">
    <source>
        <dbReference type="SAM" id="MobiDB-lite"/>
    </source>
</evidence>
<evidence type="ECO:0000256" key="5">
    <source>
        <dbReference type="ARBA" id="ARBA00022723"/>
    </source>
</evidence>
<keyword evidence="12" id="KW-0238">DNA-binding</keyword>
<dbReference type="InterPro" id="IPR003889">
    <property type="entry name" value="FYrich_C"/>
</dbReference>
<dbReference type="Pfam" id="PF13771">
    <property type="entry name" value="zf-HC5HC2H"/>
    <property type="match status" value="1"/>
</dbReference>
<gene>
    <name evidence="23" type="ORF">COCON_G00135250</name>
</gene>
<evidence type="ECO:0000256" key="11">
    <source>
        <dbReference type="ARBA" id="ARBA00023117"/>
    </source>
</evidence>
<evidence type="ECO:0000256" key="1">
    <source>
        <dbReference type="ARBA" id="ARBA00004123"/>
    </source>
</evidence>
<dbReference type="GO" id="GO:0035097">
    <property type="term" value="C:histone methyltransferase complex"/>
    <property type="evidence" value="ECO:0007669"/>
    <property type="project" value="TreeGrafter"/>
</dbReference>
<dbReference type="GO" id="GO:0008270">
    <property type="term" value="F:zinc ion binding"/>
    <property type="evidence" value="ECO:0007669"/>
    <property type="project" value="UniProtKB-KW"/>
</dbReference>
<dbReference type="Pfam" id="PF00856">
    <property type="entry name" value="SET"/>
    <property type="match status" value="1"/>
</dbReference>
<accession>A0A9Q1DET7</accession>
<dbReference type="InterPro" id="IPR047219">
    <property type="entry name" value="KMT2A_2B_SET"/>
</dbReference>
<feature type="domain" description="PHD-type" evidence="19">
    <location>
        <begin position="287"/>
        <end position="348"/>
    </location>
</feature>
<name>A0A9Q1DET7_CONCO</name>
<proteinExistence type="predicted"/>
<dbReference type="FunFam" id="3.30.40.10:FF:000002">
    <property type="entry name" value="Histone-lysine N-methyltransferase"/>
    <property type="match status" value="1"/>
</dbReference>
<dbReference type="Gene3D" id="3.30.160.360">
    <property type="match status" value="2"/>
</dbReference>